<sequence length="145" mass="14878">MTGLRVTCLAPGELDDLAGALAAAKLPTADLAEPGRAFVRFDDDAGLVGFGGIEGEGSDRLLRSLVVLADRRGAGIGGAMLALLEGEARRLGAERLHLLTDTAAPFFRVNGYAEADRAAAPPAVAASREFTALCPASATFLVKAL</sequence>
<evidence type="ECO:0000313" key="2">
    <source>
        <dbReference type="EMBL" id="KTT69100.1"/>
    </source>
</evidence>
<gene>
    <name evidence="2" type="ORF">NS319_11145</name>
</gene>
<dbReference type="EMBL" id="LDTD01000076">
    <property type="protein sequence ID" value="KTT69100.1"/>
    <property type="molecule type" value="Genomic_DNA"/>
</dbReference>
<dbReference type="Pfam" id="PF13508">
    <property type="entry name" value="Acetyltransf_7"/>
    <property type="match status" value="1"/>
</dbReference>
<accession>A0A147HW71</accession>
<organism evidence="2 3">
    <name type="scientific">Sphingomonas sanguinis</name>
    <dbReference type="NCBI Taxonomy" id="33051"/>
    <lineage>
        <taxon>Bacteria</taxon>
        <taxon>Pseudomonadati</taxon>
        <taxon>Pseudomonadota</taxon>
        <taxon>Alphaproteobacteria</taxon>
        <taxon>Sphingomonadales</taxon>
        <taxon>Sphingomonadaceae</taxon>
        <taxon>Sphingomonas</taxon>
    </lineage>
</organism>
<proteinExistence type="predicted"/>
<dbReference type="CDD" id="cd04301">
    <property type="entry name" value="NAT_SF"/>
    <property type="match status" value="1"/>
</dbReference>
<dbReference type="Proteomes" id="UP000072867">
    <property type="component" value="Unassembled WGS sequence"/>
</dbReference>
<dbReference type="SUPFAM" id="SSF55729">
    <property type="entry name" value="Acyl-CoA N-acyltransferases (Nat)"/>
    <property type="match status" value="1"/>
</dbReference>
<protein>
    <submittedName>
        <fullName evidence="2">Tyrosine protein phosphatase</fullName>
    </submittedName>
</protein>
<dbReference type="RefSeq" id="WP_052490788.1">
    <property type="nucleotide sequence ID" value="NZ_LDTD01000076.1"/>
</dbReference>
<reference evidence="2 3" key="1">
    <citation type="journal article" date="2016" name="Front. Microbiol.">
        <title>Genomic Resource of Rice Seed Associated Bacteria.</title>
        <authorList>
            <person name="Midha S."/>
            <person name="Bansal K."/>
            <person name="Sharma S."/>
            <person name="Kumar N."/>
            <person name="Patil P.P."/>
            <person name="Chaudhry V."/>
            <person name="Patil P.B."/>
        </authorList>
    </citation>
    <scope>NUCLEOTIDE SEQUENCE [LARGE SCALE GENOMIC DNA]</scope>
    <source>
        <strain evidence="2 3">NS319</strain>
    </source>
</reference>
<dbReference type="InterPro" id="IPR000182">
    <property type="entry name" value="GNAT_dom"/>
</dbReference>
<dbReference type="Gene3D" id="3.40.630.30">
    <property type="match status" value="1"/>
</dbReference>
<dbReference type="NCBIfam" id="NF040501">
    <property type="entry name" value="resist_ArsN2"/>
    <property type="match status" value="1"/>
</dbReference>
<dbReference type="AlphaFoldDB" id="A0A147HW71"/>
<feature type="domain" description="N-acetyltransferase" evidence="1">
    <location>
        <begin position="4"/>
        <end position="131"/>
    </location>
</feature>
<dbReference type="GO" id="GO:0016747">
    <property type="term" value="F:acyltransferase activity, transferring groups other than amino-acyl groups"/>
    <property type="evidence" value="ECO:0007669"/>
    <property type="project" value="InterPro"/>
</dbReference>
<comment type="caution">
    <text evidence="2">The sequence shown here is derived from an EMBL/GenBank/DDBJ whole genome shotgun (WGS) entry which is preliminary data.</text>
</comment>
<name>A0A147HW71_9SPHN</name>
<dbReference type="InterPro" id="IPR016181">
    <property type="entry name" value="Acyl_CoA_acyltransferase"/>
</dbReference>
<evidence type="ECO:0000259" key="1">
    <source>
        <dbReference type="PROSITE" id="PS51186"/>
    </source>
</evidence>
<dbReference type="PROSITE" id="PS51186">
    <property type="entry name" value="GNAT"/>
    <property type="match status" value="1"/>
</dbReference>
<dbReference type="PATRIC" id="fig|33051.3.peg.3431"/>
<evidence type="ECO:0000313" key="3">
    <source>
        <dbReference type="Proteomes" id="UP000072867"/>
    </source>
</evidence>